<dbReference type="InterPro" id="IPR000524">
    <property type="entry name" value="Tscrpt_reg_HTH_GntR"/>
</dbReference>
<dbReference type="OrthoDB" id="362473at2"/>
<accession>A0A291QQ36</accession>
<name>A0A291QQ36_9BACT</name>
<evidence type="ECO:0000256" key="1">
    <source>
        <dbReference type="ARBA" id="ARBA00023015"/>
    </source>
</evidence>
<dbReference type="InterPro" id="IPR036390">
    <property type="entry name" value="WH_DNA-bd_sf"/>
</dbReference>
<dbReference type="PANTHER" id="PTHR38445:SF10">
    <property type="entry name" value="GNTR-FAMILY TRANSCRIPTIONAL REGULATOR"/>
    <property type="match status" value="1"/>
</dbReference>
<evidence type="ECO:0000313" key="5">
    <source>
        <dbReference type="EMBL" id="ATL46003.1"/>
    </source>
</evidence>
<protein>
    <submittedName>
        <fullName evidence="5">GntR family transcriptional regulator</fullName>
    </submittedName>
</protein>
<evidence type="ECO:0000259" key="4">
    <source>
        <dbReference type="PROSITE" id="PS50949"/>
    </source>
</evidence>
<dbReference type="Pfam" id="PF00392">
    <property type="entry name" value="GntR"/>
    <property type="match status" value="1"/>
</dbReference>
<sequence>MDFNQTQAIYLQIAEYVCDQVQSGAWLQDEKIPSVRELAVQLAVNPNTIMRSYEYLQQQGIIYTKRGLGYFIDPGAKNIIVKTRKEHFIKEELPAFFHKVFLLDIDWKDLHQQYQTYLQSQNN</sequence>
<dbReference type="Gene3D" id="1.10.10.10">
    <property type="entry name" value="Winged helix-like DNA-binding domain superfamily/Winged helix DNA-binding domain"/>
    <property type="match status" value="1"/>
</dbReference>
<proteinExistence type="predicted"/>
<dbReference type="RefSeq" id="WP_098192393.1">
    <property type="nucleotide sequence ID" value="NZ_CP023777.1"/>
</dbReference>
<dbReference type="AlphaFoldDB" id="A0A291QQ36"/>
<evidence type="ECO:0000256" key="3">
    <source>
        <dbReference type="ARBA" id="ARBA00023163"/>
    </source>
</evidence>
<gene>
    <name evidence="5" type="ORF">COR50_01840</name>
</gene>
<keyword evidence="3" id="KW-0804">Transcription</keyword>
<dbReference type="EMBL" id="CP023777">
    <property type="protein sequence ID" value="ATL46003.1"/>
    <property type="molecule type" value="Genomic_DNA"/>
</dbReference>
<feature type="domain" description="HTH gntR-type" evidence="4">
    <location>
        <begin position="7"/>
        <end position="75"/>
    </location>
</feature>
<dbReference type="Gene3D" id="1.10.287.100">
    <property type="match status" value="1"/>
</dbReference>
<dbReference type="SUPFAM" id="SSF46785">
    <property type="entry name" value="Winged helix' DNA-binding domain"/>
    <property type="match status" value="1"/>
</dbReference>
<keyword evidence="6" id="KW-1185">Reference proteome</keyword>
<keyword evidence="2" id="KW-0238">DNA-binding</keyword>
<reference evidence="5 6" key="1">
    <citation type="submission" date="2017-10" db="EMBL/GenBank/DDBJ databases">
        <title>Paenichitinophaga pekingensis gen. nov., sp. nov., isolated from activated sludge.</title>
        <authorList>
            <person name="Jin D."/>
            <person name="Kong X."/>
            <person name="Deng Y."/>
            <person name="Bai Z."/>
        </authorList>
    </citation>
    <scope>NUCLEOTIDE SEQUENCE [LARGE SCALE GENOMIC DNA]</scope>
    <source>
        <strain evidence="5 6">13</strain>
    </source>
</reference>
<dbReference type="Proteomes" id="UP000220133">
    <property type="component" value="Chromosome"/>
</dbReference>
<dbReference type="KEGG" id="cbae:COR50_01840"/>
<dbReference type="GO" id="GO:0003700">
    <property type="term" value="F:DNA-binding transcription factor activity"/>
    <property type="evidence" value="ECO:0007669"/>
    <property type="project" value="InterPro"/>
</dbReference>
<dbReference type="PANTHER" id="PTHR38445">
    <property type="entry name" value="HTH-TYPE TRANSCRIPTIONAL REPRESSOR YTRA"/>
    <property type="match status" value="1"/>
</dbReference>
<organism evidence="5 6">
    <name type="scientific">Chitinophaga caeni</name>
    <dbReference type="NCBI Taxonomy" id="2029983"/>
    <lineage>
        <taxon>Bacteria</taxon>
        <taxon>Pseudomonadati</taxon>
        <taxon>Bacteroidota</taxon>
        <taxon>Chitinophagia</taxon>
        <taxon>Chitinophagales</taxon>
        <taxon>Chitinophagaceae</taxon>
        <taxon>Chitinophaga</taxon>
    </lineage>
</organism>
<dbReference type="InterPro" id="IPR036388">
    <property type="entry name" value="WH-like_DNA-bd_sf"/>
</dbReference>
<keyword evidence="1" id="KW-0805">Transcription regulation</keyword>
<dbReference type="SMART" id="SM00345">
    <property type="entry name" value="HTH_GNTR"/>
    <property type="match status" value="1"/>
</dbReference>
<evidence type="ECO:0000256" key="2">
    <source>
        <dbReference type="ARBA" id="ARBA00023125"/>
    </source>
</evidence>
<dbReference type="PROSITE" id="PS50949">
    <property type="entry name" value="HTH_GNTR"/>
    <property type="match status" value="1"/>
</dbReference>
<dbReference type="GO" id="GO:0003677">
    <property type="term" value="F:DNA binding"/>
    <property type="evidence" value="ECO:0007669"/>
    <property type="project" value="UniProtKB-KW"/>
</dbReference>
<evidence type="ECO:0000313" key="6">
    <source>
        <dbReference type="Proteomes" id="UP000220133"/>
    </source>
</evidence>
<dbReference type="CDD" id="cd07377">
    <property type="entry name" value="WHTH_GntR"/>
    <property type="match status" value="1"/>
</dbReference>